<dbReference type="InterPro" id="IPR000477">
    <property type="entry name" value="RT_dom"/>
</dbReference>
<feature type="domain" description="Reverse transcriptase" evidence="1">
    <location>
        <begin position="244"/>
        <end position="338"/>
    </location>
</feature>
<dbReference type="Pfam" id="PF00078">
    <property type="entry name" value="RVT_1"/>
    <property type="match status" value="1"/>
</dbReference>
<proteinExistence type="predicted"/>
<dbReference type="EMBL" id="NBSK02000003">
    <property type="protein sequence ID" value="KAJ0216692.1"/>
    <property type="molecule type" value="Genomic_DNA"/>
</dbReference>
<evidence type="ECO:0000313" key="2">
    <source>
        <dbReference type="EMBL" id="KAJ0216692.1"/>
    </source>
</evidence>
<reference evidence="2 3" key="1">
    <citation type="journal article" date="2017" name="Nat. Commun.">
        <title>Genome assembly with in vitro proximity ligation data and whole-genome triplication in lettuce.</title>
        <authorList>
            <person name="Reyes-Chin-Wo S."/>
            <person name="Wang Z."/>
            <person name="Yang X."/>
            <person name="Kozik A."/>
            <person name="Arikit S."/>
            <person name="Song C."/>
            <person name="Xia L."/>
            <person name="Froenicke L."/>
            <person name="Lavelle D.O."/>
            <person name="Truco M.J."/>
            <person name="Xia R."/>
            <person name="Zhu S."/>
            <person name="Xu C."/>
            <person name="Xu H."/>
            <person name="Xu X."/>
            <person name="Cox K."/>
            <person name="Korf I."/>
            <person name="Meyers B.C."/>
            <person name="Michelmore R.W."/>
        </authorList>
    </citation>
    <scope>NUCLEOTIDE SEQUENCE [LARGE SCALE GENOMIC DNA]</scope>
    <source>
        <strain evidence="3">cv. Salinas</strain>
        <tissue evidence="2">Seedlings</tissue>
    </source>
</reference>
<name>A0A9R1XRF0_LACSA</name>
<organism evidence="2 3">
    <name type="scientific">Lactuca sativa</name>
    <name type="common">Garden lettuce</name>
    <dbReference type="NCBI Taxonomy" id="4236"/>
    <lineage>
        <taxon>Eukaryota</taxon>
        <taxon>Viridiplantae</taxon>
        <taxon>Streptophyta</taxon>
        <taxon>Embryophyta</taxon>
        <taxon>Tracheophyta</taxon>
        <taxon>Spermatophyta</taxon>
        <taxon>Magnoliopsida</taxon>
        <taxon>eudicotyledons</taxon>
        <taxon>Gunneridae</taxon>
        <taxon>Pentapetalae</taxon>
        <taxon>asterids</taxon>
        <taxon>campanulids</taxon>
        <taxon>Asterales</taxon>
        <taxon>Asteraceae</taxon>
        <taxon>Cichorioideae</taxon>
        <taxon>Cichorieae</taxon>
        <taxon>Lactucinae</taxon>
        <taxon>Lactuca</taxon>
    </lineage>
</organism>
<dbReference type="PANTHER" id="PTHR31635:SF196">
    <property type="entry name" value="REVERSE TRANSCRIPTASE DOMAIN-CONTAINING PROTEIN-RELATED"/>
    <property type="match status" value="1"/>
</dbReference>
<dbReference type="AlphaFoldDB" id="A0A9R1XRF0"/>
<keyword evidence="3" id="KW-1185">Reference proteome</keyword>
<evidence type="ECO:0000313" key="3">
    <source>
        <dbReference type="Proteomes" id="UP000235145"/>
    </source>
</evidence>
<comment type="caution">
    <text evidence="2">The sequence shown here is derived from an EMBL/GenBank/DDBJ whole genome shotgun (WGS) entry which is preliminary data.</text>
</comment>
<dbReference type="Proteomes" id="UP000235145">
    <property type="component" value="Unassembled WGS sequence"/>
</dbReference>
<sequence length="341" mass="39753">MVIKNGWSLGNNTGPIINISPLFLVAGKLKNLKEHIKKWRNEIIEANRKELVELTNTINSIDLLAESAPVNKNLIKNRLHVYQKIMEIEYRRIEDLKQKSRICWALEGYENSSFFMGSQRINGLKENGFWINDSDMIKQIAIKHFSERFVESICLRPKFSSFCSKNCPIIWLSVLRIPSHSRKLKQQFGHVARIGLLVRTHWDVIGNEFYFVVKHFEANGFIDKGCNASFITLVPKIQDPILMCNFRPISLIGCLYKTISKILAERLKKVIHLVVSRVQTTFIKNRYILDGPLILNEVIAWLKKNKKRAFAFKVDFEKAFDCLSWEYLDSILQQMEFGDKW</sequence>
<evidence type="ECO:0000259" key="1">
    <source>
        <dbReference type="Pfam" id="PF00078"/>
    </source>
</evidence>
<accession>A0A9R1XRF0</accession>
<gene>
    <name evidence="2" type="ORF">LSAT_V11C300117790</name>
</gene>
<dbReference type="PANTHER" id="PTHR31635">
    <property type="entry name" value="REVERSE TRANSCRIPTASE DOMAIN-CONTAINING PROTEIN-RELATED"/>
    <property type="match status" value="1"/>
</dbReference>
<protein>
    <recommendedName>
        <fullName evidence="1">Reverse transcriptase domain-containing protein</fullName>
    </recommendedName>
</protein>